<protein>
    <recommendedName>
        <fullName evidence="5">ATPase</fullName>
    </recommendedName>
</protein>
<dbReference type="Proteomes" id="UP001300763">
    <property type="component" value="Unassembled WGS sequence"/>
</dbReference>
<feature type="coiled-coil region" evidence="1">
    <location>
        <begin position="779"/>
        <end position="806"/>
    </location>
</feature>
<dbReference type="InterPro" id="IPR027417">
    <property type="entry name" value="P-loop_NTPase"/>
</dbReference>
<dbReference type="SUPFAM" id="SSF52540">
    <property type="entry name" value="P-loop containing nucleoside triphosphate hydrolases"/>
    <property type="match status" value="1"/>
</dbReference>
<dbReference type="InterPro" id="IPR011990">
    <property type="entry name" value="TPR-like_helical_dom_sf"/>
</dbReference>
<evidence type="ECO:0000313" key="3">
    <source>
        <dbReference type="EMBL" id="MDD7964806.1"/>
    </source>
</evidence>
<accession>A0ABT5SQ66</accession>
<comment type="caution">
    <text evidence="3">The sequence shown here is derived from an EMBL/GenBank/DDBJ whole genome shotgun (WGS) entry which is preliminary data.</text>
</comment>
<dbReference type="PANTHER" id="PTHR47691:SF3">
    <property type="entry name" value="HTH-TYPE TRANSCRIPTIONAL REGULATOR RV0890C-RELATED"/>
    <property type="match status" value="1"/>
</dbReference>
<dbReference type="SUPFAM" id="SSF48452">
    <property type="entry name" value="TPR-like"/>
    <property type="match status" value="1"/>
</dbReference>
<dbReference type="Gene3D" id="3.40.50.300">
    <property type="entry name" value="P-loop containing nucleotide triphosphate hydrolases"/>
    <property type="match status" value="1"/>
</dbReference>
<name>A0ABT5SQ66_9PSEU</name>
<evidence type="ECO:0008006" key="5">
    <source>
        <dbReference type="Google" id="ProtNLM"/>
    </source>
</evidence>
<sequence>MLLGRDADLAALRAHLAASRLVTVTGVGGVGKTALALAVAAEGSGRTAVCELAAVTRAEDVAVAVGEALGFPSLDAAVVGLSGVRMLVVLDNAEHVLDAAADAARRLLATSPGISVLATSREPLELPGERVVPLSPLALPDDDDPEHLRDSPAAALLLSRARDAGSDVTLDIDSAPAVAALCRRLDGLPLALELAAARTRSLTPAEILTHLDERLDLLSRSRDRGPSRHRSLETAIAWSYARLPGPTARFFDRLGVFDGRFTAQEARAVAGAPGADVLEVVEQLDHLVSRSMLTVRQQADRSWYGLLDTLRAFARARLAERGELEAVRDRRVDRLVEPAGATRWDEALSGGPDAAPLGPHGLGTPTDVLNAVRWCLDRDDGPARAVVLVRQLVRVVYRARPEPVAELGEALLERWRDRRVPAWAEFAAVTAFAHMAVRSTDRAAEVAGAALSADPSPFAEVLALRTLSFHEVVAGRPERALAWTDRAVAAADTRGAPAWASEMRTYRASALVALGRFGDAARQADEAHAQAVAAGGGFPEVLAALIRANLLVPTEPALARKLLLGVAQRSRDGGHPLVEGPCSWSLARIALRDDGPAQAADRLAAALELFVRIGHTLPLRVTLRWVAVLVGTAGRAEAAAALRAAAGDAHTLTLYEWPWSDLVAEEPTEGDVVAPPLREAVALARRELDALRGPAAPETADVPPEGDATPPRGPNRFRLDGAVWTVSYAGQTVRLPDAKGMHDLAALLARPGREVHSTELIGAAVEQPAGGEVLDARARRDYEARIRRLQDDLDEAEHAGDRGRAEAARLELDLLVDQLTAATGLHGRARRPGGTGERARSAVTWRIRAALRRLEEVHPQLGRHLRSAVRTGTWCCYAPEDDVAWRVG</sequence>
<evidence type="ECO:0000256" key="1">
    <source>
        <dbReference type="SAM" id="Coils"/>
    </source>
</evidence>
<proteinExistence type="predicted"/>
<evidence type="ECO:0000256" key="2">
    <source>
        <dbReference type="SAM" id="MobiDB-lite"/>
    </source>
</evidence>
<dbReference type="PANTHER" id="PTHR47691">
    <property type="entry name" value="REGULATOR-RELATED"/>
    <property type="match status" value="1"/>
</dbReference>
<keyword evidence="4" id="KW-1185">Reference proteome</keyword>
<gene>
    <name evidence="3" type="ORF">PGB27_05530</name>
</gene>
<organism evidence="3 4">
    <name type="scientific">Actinomycetospora lemnae</name>
    <dbReference type="NCBI Taxonomy" id="3019891"/>
    <lineage>
        <taxon>Bacteria</taxon>
        <taxon>Bacillati</taxon>
        <taxon>Actinomycetota</taxon>
        <taxon>Actinomycetes</taxon>
        <taxon>Pseudonocardiales</taxon>
        <taxon>Pseudonocardiaceae</taxon>
        <taxon>Actinomycetospora</taxon>
    </lineage>
</organism>
<dbReference type="EMBL" id="JAQZAO010000002">
    <property type="protein sequence ID" value="MDD7964806.1"/>
    <property type="molecule type" value="Genomic_DNA"/>
</dbReference>
<reference evidence="3 4" key="1">
    <citation type="submission" date="2023-02" db="EMBL/GenBank/DDBJ databases">
        <title>Genome sequencing required for Actinomycetospora new species description.</title>
        <authorList>
            <person name="Saimee Y."/>
            <person name="Duangmal K."/>
        </authorList>
    </citation>
    <scope>NUCLEOTIDE SEQUENCE [LARGE SCALE GENOMIC DNA]</scope>
    <source>
        <strain evidence="3 4">DW7H6</strain>
    </source>
</reference>
<dbReference type="PRINTS" id="PR00364">
    <property type="entry name" value="DISEASERSIST"/>
</dbReference>
<feature type="region of interest" description="Disordered" evidence="2">
    <location>
        <begin position="692"/>
        <end position="716"/>
    </location>
</feature>
<dbReference type="RefSeq" id="WP_274199339.1">
    <property type="nucleotide sequence ID" value="NZ_JAQZAO010000002.1"/>
</dbReference>
<keyword evidence="1" id="KW-0175">Coiled coil</keyword>
<evidence type="ECO:0000313" key="4">
    <source>
        <dbReference type="Proteomes" id="UP001300763"/>
    </source>
</evidence>